<evidence type="ECO:0000256" key="1">
    <source>
        <dbReference type="SAM" id="MobiDB-lite"/>
    </source>
</evidence>
<keyword evidence="3" id="KW-1185">Reference proteome</keyword>
<protein>
    <submittedName>
        <fullName evidence="2">Helix-turn-helix domain-containing protein</fullName>
    </submittedName>
</protein>
<dbReference type="InterPro" id="IPR036390">
    <property type="entry name" value="WH_DNA-bd_sf"/>
</dbReference>
<evidence type="ECO:0000313" key="3">
    <source>
        <dbReference type="Proteomes" id="UP000678513"/>
    </source>
</evidence>
<feature type="region of interest" description="Disordered" evidence="1">
    <location>
        <begin position="132"/>
        <end position="233"/>
    </location>
</feature>
<feature type="compositionally biased region" description="Basic and acidic residues" evidence="1">
    <location>
        <begin position="336"/>
        <end position="354"/>
    </location>
</feature>
<proteinExistence type="predicted"/>
<evidence type="ECO:0000313" key="2">
    <source>
        <dbReference type="EMBL" id="QUC07402.1"/>
    </source>
</evidence>
<dbReference type="InterPro" id="IPR036388">
    <property type="entry name" value="WH-like_DNA-bd_sf"/>
</dbReference>
<dbReference type="Gene3D" id="1.10.10.10">
    <property type="entry name" value="Winged helix-like DNA-binding domain superfamily/Winged helix DNA-binding domain"/>
    <property type="match status" value="1"/>
</dbReference>
<feature type="compositionally biased region" description="Basic and acidic residues" evidence="1">
    <location>
        <begin position="98"/>
        <end position="111"/>
    </location>
</feature>
<name>A0ABX7Y2K1_9ACTN</name>
<sequence>MSIWAVNWAFQLDVPNQTHKLVLLSLANFADDEDEAWPHVETLAKMASVSVRSVFRALAALEAAGLISRTMGLRENAGGGLRKSNSLYRLHVPDEVSRRAGRGEGRPKLLREAPSGSQPDTGVMLAAVADKTPSGSQCDTGVTLADQHDTGGTTNMTPVSGLYKENPSHIEPPTPLPPTPPAAAVVLADGSGGVGSGSESDSDVEDSRGGVGLPAAGSAPAGGRAVSPNADGGVVPVGRDVAADWVLIRHALPEPMQVLDDDGVAVVAPLLRERLDAGWTAADLRAHLAVNPIPARVRHLAGLVAHRLSKLPPEGAPKSSPSKRRVPDPPSMPPLRPEERHPVAVRAEEARAEAIRTGSPDAGRSRVWWLMREMEAASKAAEGMSGV</sequence>
<gene>
    <name evidence="2" type="ORF">J5A65_10710</name>
</gene>
<feature type="region of interest" description="Disordered" evidence="1">
    <location>
        <begin position="98"/>
        <end position="120"/>
    </location>
</feature>
<dbReference type="SUPFAM" id="SSF46785">
    <property type="entry name" value="Winged helix' DNA-binding domain"/>
    <property type="match status" value="1"/>
</dbReference>
<dbReference type="Pfam" id="PF13730">
    <property type="entry name" value="HTH_36"/>
    <property type="match status" value="1"/>
</dbReference>
<dbReference type="EMBL" id="CP072384">
    <property type="protein sequence ID" value="QUC07402.1"/>
    <property type="molecule type" value="Genomic_DNA"/>
</dbReference>
<feature type="region of interest" description="Disordered" evidence="1">
    <location>
        <begin position="309"/>
        <end position="360"/>
    </location>
</feature>
<reference evidence="2 3" key="1">
    <citation type="submission" date="2021-03" db="EMBL/GenBank/DDBJ databases">
        <title>Human Oral Microbial Genomes.</title>
        <authorList>
            <person name="Johnston C.D."/>
            <person name="Chen T."/>
            <person name="Dewhirst F.E."/>
        </authorList>
    </citation>
    <scope>NUCLEOTIDE SEQUENCE [LARGE SCALE GENOMIC DNA]</scope>
    <source>
        <strain evidence="2 3">DSMZ 100122</strain>
    </source>
</reference>
<feature type="compositionally biased region" description="Pro residues" evidence="1">
    <location>
        <begin position="170"/>
        <end position="181"/>
    </location>
</feature>
<feature type="compositionally biased region" description="Low complexity" evidence="1">
    <location>
        <begin position="213"/>
        <end position="228"/>
    </location>
</feature>
<accession>A0ABX7Y2K1</accession>
<dbReference type="Proteomes" id="UP000678513">
    <property type="component" value="Chromosome"/>
</dbReference>
<organism evidence="2 3">
    <name type="scientific">Arachnia rubra</name>
    <dbReference type="NCBI Taxonomy" id="1547448"/>
    <lineage>
        <taxon>Bacteria</taxon>
        <taxon>Bacillati</taxon>
        <taxon>Actinomycetota</taxon>
        <taxon>Actinomycetes</taxon>
        <taxon>Propionibacteriales</taxon>
        <taxon>Propionibacteriaceae</taxon>
        <taxon>Arachnia</taxon>
    </lineage>
</organism>